<name>A0AAN7ZTL8_ELEMC</name>
<feature type="signal peptide" evidence="18">
    <location>
        <begin position="1"/>
        <end position="18"/>
    </location>
</feature>
<organism evidence="19 20">
    <name type="scientific">Eleginops maclovinus</name>
    <name type="common">Patagonian blennie</name>
    <name type="synonym">Eleginus maclovinus</name>
    <dbReference type="NCBI Taxonomy" id="56733"/>
    <lineage>
        <taxon>Eukaryota</taxon>
        <taxon>Metazoa</taxon>
        <taxon>Chordata</taxon>
        <taxon>Craniata</taxon>
        <taxon>Vertebrata</taxon>
        <taxon>Euteleostomi</taxon>
        <taxon>Actinopterygii</taxon>
        <taxon>Neopterygii</taxon>
        <taxon>Teleostei</taxon>
        <taxon>Neoteleostei</taxon>
        <taxon>Acanthomorphata</taxon>
        <taxon>Eupercaria</taxon>
        <taxon>Perciformes</taxon>
        <taxon>Notothenioidei</taxon>
        <taxon>Eleginopidae</taxon>
        <taxon>Eleginops</taxon>
    </lineage>
</organism>
<gene>
    <name evidence="19" type="ORF">PBY51_016534</name>
</gene>
<evidence type="ECO:0000256" key="16">
    <source>
        <dbReference type="SAM" id="MobiDB-lite"/>
    </source>
</evidence>
<protein>
    <recommendedName>
        <fullName evidence="3">T-cell surface glycoprotein CD3 zeta chain</fullName>
    </recommendedName>
    <alternativeName>
        <fullName evidence="14">T-cell receptor T3 zeta chain</fullName>
    </alternativeName>
</protein>
<keyword evidence="10 17" id="KW-1133">Transmembrane helix</keyword>
<keyword evidence="4" id="KW-1003">Cell membrane</keyword>
<evidence type="ECO:0000256" key="8">
    <source>
        <dbReference type="ARBA" id="ARBA00022737"/>
    </source>
</evidence>
<keyword evidence="12 17" id="KW-0472">Membrane</keyword>
<evidence type="ECO:0000256" key="15">
    <source>
        <dbReference type="ARBA" id="ARBA00045360"/>
    </source>
</evidence>
<accession>A0AAN7ZTL8</accession>
<evidence type="ECO:0000256" key="13">
    <source>
        <dbReference type="ARBA" id="ARBA00023170"/>
    </source>
</evidence>
<keyword evidence="13" id="KW-0675">Receptor</keyword>
<evidence type="ECO:0000256" key="3">
    <source>
        <dbReference type="ARBA" id="ARBA00020448"/>
    </source>
</evidence>
<keyword evidence="6 17" id="KW-0812">Transmembrane</keyword>
<keyword evidence="11" id="KW-1064">Adaptive immunity</keyword>
<evidence type="ECO:0000256" key="5">
    <source>
        <dbReference type="ARBA" id="ARBA00022553"/>
    </source>
</evidence>
<dbReference type="InterPro" id="IPR003110">
    <property type="entry name" value="Phos_immunorcpt_sig_ITAM"/>
</dbReference>
<evidence type="ECO:0000256" key="2">
    <source>
        <dbReference type="ARBA" id="ARBA00007280"/>
    </source>
</evidence>
<evidence type="ECO:0000256" key="10">
    <source>
        <dbReference type="ARBA" id="ARBA00022989"/>
    </source>
</evidence>
<evidence type="ECO:0000256" key="12">
    <source>
        <dbReference type="ARBA" id="ARBA00023136"/>
    </source>
</evidence>
<evidence type="ECO:0000256" key="11">
    <source>
        <dbReference type="ARBA" id="ARBA00023130"/>
    </source>
</evidence>
<dbReference type="InterPro" id="IPR024128">
    <property type="entry name" value="T-cell_CD3_zeta"/>
</dbReference>
<feature type="compositionally biased region" description="Basic and acidic residues" evidence="16">
    <location>
        <begin position="56"/>
        <end position="76"/>
    </location>
</feature>
<feature type="transmembrane region" description="Helical" evidence="17">
    <location>
        <begin position="28"/>
        <end position="46"/>
    </location>
</feature>
<keyword evidence="9" id="KW-0391">Immunity</keyword>
<evidence type="ECO:0000256" key="18">
    <source>
        <dbReference type="SAM" id="SignalP"/>
    </source>
</evidence>
<dbReference type="GO" id="GO:0007166">
    <property type="term" value="P:cell surface receptor signaling pathway"/>
    <property type="evidence" value="ECO:0007669"/>
    <property type="project" value="InterPro"/>
</dbReference>
<dbReference type="PANTHER" id="PTHR10035:SF2">
    <property type="entry name" value="T-CELL SURFACE GLYCOPROTEIN CD3 ZETA CHAIN"/>
    <property type="match status" value="1"/>
</dbReference>
<dbReference type="Pfam" id="PF11628">
    <property type="entry name" value="TCR_zetazeta"/>
    <property type="match status" value="1"/>
</dbReference>
<dbReference type="InterPro" id="IPR021663">
    <property type="entry name" value="CD3_zeta/IgE_Fc_rcpt_gamma"/>
</dbReference>
<comment type="function">
    <text evidence="15">Part of the TCR-CD3 complex present on T-lymphocyte cell surface that plays an essential role in adaptive immune response. When antigen presenting cells (APCs) activate T-cell receptor (TCR), TCR-mediated signals are transmitted across the cell membrane by the CD3 chains CD3D, CD3E, CD3G and CD3Z. All CD3 chains contain immunoreceptor tyrosine-based activation motifs (ITAMs) in their cytoplasmic domain. Upon TCR engagement, these motifs become phosphorylated by Src family protein tyrosine kinases LCK and FYN, resulting in the activation of downstream signaling pathways. CD3Z ITAMs phosphorylation creates multiple docking sites for the protein kinase ZAP70 leading to ZAP70 phosphorylation and its conversion into a catalytically active enzyme. Plays an important role in intrathymic T-cell differentiation. Additionally, participates in the activity-dependent synapse formation of retinal ganglion cells (RGCs) in both the retina and dorsal lateral geniculate nucleus (dLGN).</text>
</comment>
<comment type="subcellular location">
    <subcellularLocation>
        <location evidence="1">Cell membrane</location>
        <topology evidence="1">Single-pass type I membrane protein</topology>
    </subcellularLocation>
</comment>
<comment type="similarity">
    <text evidence="2">Belongs to the CD3Z/FCER1G family.</text>
</comment>
<evidence type="ECO:0000256" key="1">
    <source>
        <dbReference type="ARBA" id="ARBA00004251"/>
    </source>
</evidence>
<dbReference type="Proteomes" id="UP001346869">
    <property type="component" value="Unassembled WGS sequence"/>
</dbReference>
<dbReference type="GO" id="GO:0002250">
    <property type="term" value="P:adaptive immune response"/>
    <property type="evidence" value="ECO:0007669"/>
    <property type="project" value="UniProtKB-KW"/>
</dbReference>
<feature type="chain" id="PRO_5042922744" description="T-cell surface glycoprotein CD3 zeta chain" evidence="18">
    <location>
        <begin position="19"/>
        <end position="129"/>
    </location>
</feature>
<evidence type="ECO:0000256" key="7">
    <source>
        <dbReference type="ARBA" id="ARBA00022729"/>
    </source>
</evidence>
<evidence type="ECO:0000313" key="19">
    <source>
        <dbReference type="EMBL" id="KAK5847406.1"/>
    </source>
</evidence>
<feature type="compositionally biased region" description="Basic and acidic residues" evidence="16">
    <location>
        <begin position="85"/>
        <end position="105"/>
    </location>
</feature>
<comment type="caution">
    <text evidence="19">The sequence shown here is derived from an EMBL/GenBank/DDBJ whole genome shotgun (WGS) entry which is preliminary data.</text>
</comment>
<evidence type="ECO:0000256" key="4">
    <source>
        <dbReference type="ARBA" id="ARBA00022475"/>
    </source>
</evidence>
<dbReference type="EMBL" id="JAUZQC010000026">
    <property type="protein sequence ID" value="KAK5847406.1"/>
    <property type="molecule type" value="Genomic_DNA"/>
</dbReference>
<reference evidence="19 20" key="1">
    <citation type="journal article" date="2023" name="Genes (Basel)">
        <title>Chromosome-Level Genome Assembly and Circadian Gene Repertoire of the Patagonia Blennie Eleginops maclovinus-The Closest Ancestral Proxy of Antarctic Cryonotothenioids.</title>
        <authorList>
            <person name="Cheng C.C."/>
            <person name="Rivera-Colon A.G."/>
            <person name="Minhas B.F."/>
            <person name="Wilson L."/>
            <person name="Rayamajhi N."/>
            <person name="Vargas-Chacoff L."/>
            <person name="Catchen J.M."/>
        </authorList>
    </citation>
    <scope>NUCLEOTIDE SEQUENCE [LARGE SCALE GENOMIC DNA]</scope>
    <source>
        <strain evidence="19">JMC-PN-2008</strain>
    </source>
</reference>
<dbReference type="GO" id="GO:0004888">
    <property type="term" value="F:transmembrane signaling receptor activity"/>
    <property type="evidence" value="ECO:0007669"/>
    <property type="project" value="InterPro"/>
</dbReference>
<dbReference type="Pfam" id="PF02189">
    <property type="entry name" value="ITAM"/>
    <property type="match status" value="1"/>
</dbReference>
<evidence type="ECO:0000256" key="9">
    <source>
        <dbReference type="ARBA" id="ARBA00022859"/>
    </source>
</evidence>
<dbReference type="PANTHER" id="PTHR10035">
    <property type="entry name" value="T-CELL SURFACE GLYCOPROTEIN CD3 ZETA CHAIN"/>
    <property type="match status" value="1"/>
</dbReference>
<keyword evidence="20" id="KW-1185">Reference proteome</keyword>
<evidence type="ECO:0000313" key="20">
    <source>
        <dbReference type="Proteomes" id="UP001346869"/>
    </source>
</evidence>
<keyword evidence="8" id="KW-0677">Repeat</keyword>
<feature type="region of interest" description="Disordered" evidence="16">
    <location>
        <begin position="56"/>
        <end position="129"/>
    </location>
</feature>
<evidence type="ECO:0000256" key="14">
    <source>
        <dbReference type="ARBA" id="ARBA00030941"/>
    </source>
</evidence>
<evidence type="ECO:0000256" key="6">
    <source>
        <dbReference type="ARBA" id="ARBA00022692"/>
    </source>
</evidence>
<dbReference type="SMART" id="SM00077">
    <property type="entry name" value="ITAM"/>
    <property type="match status" value="2"/>
</dbReference>
<feature type="compositionally biased region" description="Polar residues" evidence="16">
    <location>
        <begin position="120"/>
        <end position="129"/>
    </location>
</feature>
<keyword evidence="7 18" id="KW-0732">Signal</keyword>
<evidence type="ECO:0000256" key="17">
    <source>
        <dbReference type="SAM" id="Phobius"/>
    </source>
</evidence>
<dbReference type="GO" id="GO:0098797">
    <property type="term" value="C:plasma membrane protein complex"/>
    <property type="evidence" value="ECO:0007669"/>
    <property type="project" value="UniProtKB-ARBA"/>
</dbReference>
<dbReference type="PROSITE" id="PS51055">
    <property type="entry name" value="ITAM_1"/>
    <property type="match status" value="1"/>
</dbReference>
<reference evidence="19 20" key="2">
    <citation type="journal article" date="2023" name="Mol. Biol. Evol.">
        <title>Genomics of Secondarily Temperate Adaptation in the Only Non-Antarctic Icefish.</title>
        <authorList>
            <person name="Rivera-Colon A.G."/>
            <person name="Rayamajhi N."/>
            <person name="Minhas B.F."/>
            <person name="Madrigal G."/>
            <person name="Bilyk K.T."/>
            <person name="Yoon V."/>
            <person name="Hune M."/>
            <person name="Gregory S."/>
            <person name="Cheng C.H.C."/>
            <person name="Catchen J.M."/>
        </authorList>
    </citation>
    <scope>NUCLEOTIDE SEQUENCE [LARGE SCALE GENOMIC DNA]</scope>
    <source>
        <strain evidence="19">JMC-PN-2008</strain>
    </source>
</reference>
<dbReference type="AlphaFoldDB" id="A0AAN7ZTL8"/>
<proteinExistence type="inferred from homology"/>
<keyword evidence="5" id="KW-0597">Phosphoprotein</keyword>
<sequence length="129" mass="14811">MRVYFLLLLACRCPPAGAVSLYDPQLCYVLDGFLGLYGLFITAMLVKEKFFKGKVKQESLYSDQKDSERGRGRSNGDETYTELNPHTDGEYKALPVKRERQRKTEQIYQGLSSGPRDTYDSLQMQPMPR</sequence>